<sequence length="537" mass="60189">MKTNRYTKWIAVALTVVLLMRCESFDEMNQNPTTSTNMDPNIMLSTIQLQLSGSQFEALRNGFIYSGHWMQQWTGEYSSTEYGGKCIRNEAYMSALWVTQYSREIKNIVDMVESTRGDAARVNINSVSRIMKVYIFSRLTDLYGDIPYFNAAKGYYTGTYAPEYDSQEAIYNDFFKELDEATKAIDATKDKVTSDYYFEGDLAKWKKFGNSLRLRLALRLTKRDEGKAKTEAEAAIAGGVMTSTADMATMKHTKVSWNGGTFGGNAVSYVFMNQALDAEKSLFRICTTFVDHLVSTGDPRLRLLAGSYLEGAKRPNDITDQVLAKVGSYHAMALPPSYFTYEANQLGGAVEVTVAGAPVQVTREYQSLQPSRWISEIEAPYIMMSYAEVELWLAEAAFRTWNTGATAAQHYANALEAGVKEMTVYGAPEVAQNVISDFVADNALTAGQELKQINTALWVEFALNGQEAYANWRRSGFPALVYPNRDPGVNESNGQIPRRMQYPQEEFDYNTANVRAAVALLPAGKDDWTSPVWWDKQ</sequence>
<keyword evidence="1" id="KW-0449">Lipoprotein</keyword>
<accession>A0ABS1KYX4</accession>
<dbReference type="Pfam" id="PF12771">
    <property type="entry name" value="SusD-like_2"/>
    <property type="match status" value="1"/>
</dbReference>
<dbReference type="SUPFAM" id="SSF48452">
    <property type="entry name" value="TPR-like"/>
    <property type="match status" value="1"/>
</dbReference>
<gene>
    <name evidence="1" type="ORF">JI741_24580</name>
</gene>
<name>A0ABS1KYX4_9BACT</name>
<reference evidence="1 2" key="1">
    <citation type="submission" date="2021-01" db="EMBL/GenBank/DDBJ databases">
        <title>Chryseolinea sp. Jin1 Genome sequencing and assembly.</title>
        <authorList>
            <person name="Kim I."/>
        </authorList>
    </citation>
    <scope>NUCLEOTIDE SEQUENCE [LARGE SCALE GENOMIC DNA]</scope>
    <source>
        <strain evidence="1 2">Jin1</strain>
    </source>
</reference>
<organism evidence="1 2">
    <name type="scientific">Chryseolinea lacunae</name>
    <dbReference type="NCBI Taxonomy" id="2801331"/>
    <lineage>
        <taxon>Bacteria</taxon>
        <taxon>Pseudomonadati</taxon>
        <taxon>Bacteroidota</taxon>
        <taxon>Cytophagia</taxon>
        <taxon>Cytophagales</taxon>
        <taxon>Fulvivirgaceae</taxon>
        <taxon>Chryseolinea</taxon>
    </lineage>
</organism>
<dbReference type="InterPro" id="IPR041662">
    <property type="entry name" value="SusD-like_2"/>
</dbReference>
<dbReference type="RefSeq" id="WP_202014088.1">
    <property type="nucleotide sequence ID" value="NZ_JAERRB010000011.1"/>
</dbReference>
<protein>
    <submittedName>
        <fullName evidence="1">SusD/RagB family nutrient-binding outer membrane lipoprotein</fullName>
    </submittedName>
</protein>
<dbReference type="Proteomes" id="UP000613030">
    <property type="component" value="Unassembled WGS sequence"/>
</dbReference>
<proteinExistence type="predicted"/>
<comment type="caution">
    <text evidence="1">The sequence shown here is derived from an EMBL/GenBank/DDBJ whole genome shotgun (WGS) entry which is preliminary data.</text>
</comment>
<evidence type="ECO:0000313" key="1">
    <source>
        <dbReference type="EMBL" id="MBL0744432.1"/>
    </source>
</evidence>
<keyword evidence="2" id="KW-1185">Reference proteome</keyword>
<evidence type="ECO:0000313" key="2">
    <source>
        <dbReference type="Proteomes" id="UP000613030"/>
    </source>
</evidence>
<dbReference type="Gene3D" id="1.25.40.390">
    <property type="match status" value="1"/>
</dbReference>
<dbReference type="EMBL" id="JAERRB010000011">
    <property type="protein sequence ID" value="MBL0744432.1"/>
    <property type="molecule type" value="Genomic_DNA"/>
</dbReference>
<dbReference type="InterPro" id="IPR011990">
    <property type="entry name" value="TPR-like_helical_dom_sf"/>
</dbReference>